<protein>
    <submittedName>
        <fullName evidence="1">IolB protein</fullName>
    </submittedName>
</protein>
<dbReference type="EMBL" id="LJQM01000068">
    <property type="protein sequence ID" value="KPX47279.1"/>
    <property type="molecule type" value="Genomic_DNA"/>
</dbReference>
<dbReference type="InterPro" id="IPR021120">
    <property type="entry name" value="KduI/IolB_isomerase"/>
</dbReference>
<organism evidence="1 2">
    <name type="scientific">Pseudomonas syringae pv. helianthi</name>
    <dbReference type="NCBI Taxonomy" id="251654"/>
    <lineage>
        <taxon>Bacteria</taxon>
        <taxon>Pseudomonadati</taxon>
        <taxon>Pseudomonadota</taxon>
        <taxon>Gammaproteobacteria</taxon>
        <taxon>Pseudomonadales</taxon>
        <taxon>Pseudomonadaceae</taxon>
        <taxon>Pseudomonas</taxon>
    </lineage>
</organism>
<dbReference type="AlphaFoldDB" id="A0A0N8RP34"/>
<reference evidence="1 2" key="1">
    <citation type="submission" date="2015-09" db="EMBL/GenBank/DDBJ databases">
        <title>Genome announcement of multiple Pseudomonas syringae strains.</title>
        <authorList>
            <person name="Thakur S."/>
            <person name="Wang P.W."/>
            <person name="Gong Y."/>
            <person name="Weir B.S."/>
            <person name="Guttman D.S."/>
        </authorList>
    </citation>
    <scope>NUCLEOTIDE SEQUENCE [LARGE SCALE GENOMIC DNA]</scope>
    <source>
        <strain evidence="1 2">ICMP4531</strain>
    </source>
</reference>
<dbReference type="GO" id="GO:0016861">
    <property type="term" value="F:intramolecular oxidoreductase activity, interconverting aldoses and ketoses"/>
    <property type="evidence" value="ECO:0007669"/>
    <property type="project" value="InterPro"/>
</dbReference>
<comment type="caution">
    <text evidence="1">The sequence shown here is derived from an EMBL/GenBank/DDBJ whole genome shotgun (WGS) entry which is preliminary data.</text>
</comment>
<dbReference type="Pfam" id="PF04962">
    <property type="entry name" value="KduI"/>
    <property type="match status" value="1"/>
</dbReference>
<name>A0A0N8RP34_9PSED</name>
<dbReference type="InterPro" id="IPR014710">
    <property type="entry name" value="RmlC-like_jellyroll"/>
</dbReference>
<feature type="non-terminal residue" evidence="1">
    <location>
        <position position="54"/>
    </location>
</feature>
<gene>
    <name evidence="1" type="ORF">ALO68_04839</name>
</gene>
<evidence type="ECO:0000313" key="2">
    <source>
        <dbReference type="Proteomes" id="UP000050557"/>
    </source>
</evidence>
<accession>A0A0N8RP34</accession>
<dbReference type="RefSeq" id="WP_149036695.1">
    <property type="nucleotide sequence ID" value="NZ_LJQM01000068.1"/>
</dbReference>
<dbReference type="Gene3D" id="2.60.120.10">
    <property type="entry name" value="Jelly Rolls"/>
    <property type="match status" value="1"/>
</dbReference>
<proteinExistence type="predicted"/>
<dbReference type="Proteomes" id="UP000050557">
    <property type="component" value="Unassembled WGS sequence"/>
</dbReference>
<evidence type="ECO:0000313" key="1">
    <source>
        <dbReference type="EMBL" id="KPX47279.1"/>
    </source>
</evidence>
<sequence>MNLLTKSKPQGRDIVALAPGSLDYVSFAAYRLETGERLPLSAEHNELCVVLLAG</sequence>